<comment type="caution">
    <text evidence="2">The sequence shown here is derived from an EMBL/GenBank/DDBJ whole genome shotgun (WGS) entry which is preliminary data.</text>
</comment>
<dbReference type="PANTHER" id="PTHR34115">
    <property type="entry name" value="PROTEIN, PUTATIVE-RELATED"/>
    <property type="match status" value="1"/>
</dbReference>
<reference evidence="2" key="2">
    <citation type="submission" date="2023-05" db="EMBL/GenBank/DDBJ databases">
        <authorList>
            <person name="Schelkunov M.I."/>
        </authorList>
    </citation>
    <scope>NUCLEOTIDE SEQUENCE</scope>
    <source>
        <strain evidence="2">Hsosn_3</strain>
        <tissue evidence="2">Leaf</tissue>
    </source>
</reference>
<sequence>MSNCSTQFNVAFINITPLQGRENGNHSIVGIFGIAVSVLLTALQLKYQSETDSPFQDHPKAMVIAIASLLIFCLGCDVEQYFGFTYRSSTLATLLHHVLRLLGFVSLASLAYVIFSTSTSSAPSIIVFLIFPWFFIARFVLHWVQNRNLHGSRGASNFRNLNQHFALKYIDTLPRYHVVSANLV</sequence>
<evidence type="ECO:0000313" key="3">
    <source>
        <dbReference type="Proteomes" id="UP001237642"/>
    </source>
</evidence>
<protein>
    <recommendedName>
        <fullName evidence="4">Transmembrane protein</fullName>
    </recommendedName>
</protein>
<evidence type="ECO:0008006" key="4">
    <source>
        <dbReference type="Google" id="ProtNLM"/>
    </source>
</evidence>
<keyword evidence="1" id="KW-0472">Membrane</keyword>
<organism evidence="2 3">
    <name type="scientific">Heracleum sosnowskyi</name>
    <dbReference type="NCBI Taxonomy" id="360622"/>
    <lineage>
        <taxon>Eukaryota</taxon>
        <taxon>Viridiplantae</taxon>
        <taxon>Streptophyta</taxon>
        <taxon>Embryophyta</taxon>
        <taxon>Tracheophyta</taxon>
        <taxon>Spermatophyta</taxon>
        <taxon>Magnoliopsida</taxon>
        <taxon>eudicotyledons</taxon>
        <taxon>Gunneridae</taxon>
        <taxon>Pentapetalae</taxon>
        <taxon>asterids</taxon>
        <taxon>campanulids</taxon>
        <taxon>Apiales</taxon>
        <taxon>Apiaceae</taxon>
        <taxon>Apioideae</taxon>
        <taxon>apioid superclade</taxon>
        <taxon>Tordylieae</taxon>
        <taxon>Tordyliinae</taxon>
        <taxon>Heracleum</taxon>
    </lineage>
</organism>
<gene>
    <name evidence="2" type="ORF">POM88_052543</name>
</gene>
<evidence type="ECO:0000256" key="1">
    <source>
        <dbReference type="SAM" id="Phobius"/>
    </source>
</evidence>
<feature type="transmembrane region" description="Helical" evidence="1">
    <location>
        <begin position="121"/>
        <end position="141"/>
    </location>
</feature>
<dbReference type="EMBL" id="JAUIZM010000013">
    <property type="protein sequence ID" value="KAK1353408.1"/>
    <property type="molecule type" value="Genomic_DNA"/>
</dbReference>
<dbReference type="InterPro" id="IPR053258">
    <property type="entry name" value="Ca-permeable_cation_channel"/>
</dbReference>
<keyword evidence="1" id="KW-1133">Transmembrane helix</keyword>
<name>A0AAD8GRT8_9APIA</name>
<accession>A0AAD8GRT8</accession>
<dbReference type="AlphaFoldDB" id="A0AAD8GRT8"/>
<keyword evidence="3" id="KW-1185">Reference proteome</keyword>
<proteinExistence type="predicted"/>
<feature type="transmembrane region" description="Helical" evidence="1">
    <location>
        <begin position="59"/>
        <end position="78"/>
    </location>
</feature>
<reference evidence="2" key="1">
    <citation type="submission" date="2023-02" db="EMBL/GenBank/DDBJ databases">
        <title>Genome of toxic invasive species Heracleum sosnowskyi carries increased number of genes despite the absence of recent whole-genome duplications.</title>
        <authorList>
            <person name="Schelkunov M."/>
            <person name="Shtratnikova V."/>
            <person name="Makarenko M."/>
            <person name="Klepikova A."/>
            <person name="Omelchenko D."/>
            <person name="Novikova G."/>
            <person name="Obukhova E."/>
            <person name="Bogdanov V."/>
            <person name="Penin A."/>
            <person name="Logacheva M."/>
        </authorList>
    </citation>
    <scope>NUCLEOTIDE SEQUENCE</scope>
    <source>
        <strain evidence="2">Hsosn_3</strain>
        <tissue evidence="2">Leaf</tissue>
    </source>
</reference>
<evidence type="ECO:0000313" key="2">
    <source>
        <dbReference type="EMBL" id="KAK1353408.1"/>
    </source>
</evidence>
<dbReference type="PANTHER" id="PTHR34115:SF5">
    <property type="entry name" value="PROTEIN, PUTATIVE-RELATED"/>
    <property type="match status" value="1"/>
</dbReference>
<feature type="transmembrane region" description="Helical" evidence="1">
    <location>
        <begin position="98"/>
        <end position="115"/>
    </location>
</feature>
<feature type="transmembrane region" description="Helical" evidence="1">
    <location>
        <begin position="28"/>
        <end position="47"/>
    </location>
</feature>
<keyword evidence="1" id="KW-0812">Transmembrane</keyword>
<dbReference type="Proteomes" id="UP001237642">
    <property type="component" value="Unassembled WGS sequence"/>
</dbReference>